<gene>
    <name evidence="5" type="ORF">Kuja_0110</name>
</gene>
<evidence type="ECO:0000256" key="1">
    <source>
        <dbReference type="ARBA" id="ARBA00022741"/>
    </source>
</evidence>
<evidence type="ECO:0000259" key="4">
    <source>
        <dbReference type="PROSITE" id="PS51193"/>
    </source>
</evidence>
<accession>A0A6B9JBR7</accession>
<keyword evidence="1" id="KW-0547">Nucleotide-binding</keyword>
<protein>
    <submittedName>
        <fullName evidence="5">ATP-dependent helicase</fullName>
    </submittedName>
</protein>
<dbReference type="GO" id="GO:0006139">
    <property type="term" value="P:nucleobase-containing compound metabolic process"/>
    <property type="evidence" value="ECO:0007669"/>
    <property type="project" value="InterPro"/>
</dbReference>
<keyword evidence="6" id="KW-1185">Reference proteome</keyword>
<evidence type="ECO:0000256" key="3">
    <source>
        <dbReference type="ARBA" id="ARBA00022840"/>
    </source>
</evidence>
<sequence length="593" mass="67875">MILNNPILKARFTEEQIYELVDKHFPYDDYQGEQRRAIFEAVRALTHDKKRHVLIDAPTGVGKSAIAVTIHKVLEDMVYLTNTSPNPMFSWRTTICTVTKSLQDQYCKDYSDISDLRGKLNYPCHHDAGYFGSAKCSIIVSSGSCKHKVECPYVKARDHWLYFAPLRVTNSSLAIDMPISLCGEETSRTPLLIIDECHKTRQTVLDHTIMEFSLSELLKFQKFKLPGSDELVDKTTELLNNIFNWMNNGGAIGKMWHPDHEFMTIAGCLRDLSHDISVELGDILKKLLKEVDVNHAMVEKLHNCVNFLTQLKTYCDVCIRTDASDFIMHDFQKTFKPDGSIDQYFIRLKPIIVKDVIDIALFNKHNYFIHMSATVCGATAYLRELGISDEESHTITLDNPIPKENRKIFYMPVGKMNAKEQNETLPKIVDGIIELSEQYKNQCGLIHVSSYKLCDDILAKMPNHMRAKMIIGRDKRETIMELRRANNDGRQLIVISPSMKEGVDLKGDLCRFMIIAKVPFGNLGDPVIKYICDRIPVTYTRETVLDVVQSTGRGVRGITDYADTYILDGSFDTIIKNGWNLIPDWWKETFVQY</sequence>
<dbReference type="EMBL" id="MN718199">
    <property type="protein sequence ID" value="QGZ16002.1"/>
    <property type="molecule type" value="Genomic_DNA"/>
</dbReference>
<dbReference type="GO" id="GO:0016818">
    <property type="term" value="F:hydrolase activity, acting on acid anhydrides, in phosphorus-containing anhydrides"/>
    <property type="evidence" value="ECO:0007669"/>
    <property type="project" value="InterPro"/>
</dbReference>
<dbReference type="Pfam" id="PF04851">
    <property type="entry name" value="ResIII"/>
    <property type="match status" value="1"/>
</dbReference>
<proteinExistence type="predicted"/>
<dbReference type="InterPro" id="IPR045028">
    <property type="entry name" value="DinG/Rad3-like"/>
</dbReference>
<name>A0A6B9JBR7_9CAUD</name>
<dbReference type="PANTHER" id="PTHR11472">
    <property type="entry name" value="DNA REPAIR DEAD HELICASE RAD3/XP-D SUBFAMILY MEMBER"/>
    <property type="match status" value="1"/>
</dbReference>
<evidence type="ECO:0000256" key="2">
    <source>
        <dbReference type="ARBA" id="ARBA00022801"/>
    </source>
</evidence>
<dbReference type="Gene3D" id="3.40.50.300">
    <property type="entry name" value="P-loop containing nucleotide triphosphate hydrolases"/>
    <property type="match status" value="2"/>
</dbReference>
<feature type="domain" description="Helicase ATP-binding" evidence="4">
    <location>
        <begin position="20"/>
        <end position="304"/>
    </location>
</feature>
<dbReference type="Proteomes" id="UP000433471">
    <property type="component" value="Segment"/>
</dbReference>
<organism evidence="5 6">
    <name type="scientific">Vibrio phage vB_VchM_Kuja</name>
    <dbReference type="NCBI Taxonomy" id="2686437"/>
    <lineage>
        <taxon>Viruses</taxon>
        <taxon>Duplodnaviria</taxon>
        <taxon>Heunggongvirae</taxon>
        <taxon>Uroviricota</taxon>
        <taxon>Caudoviricetes</taxon>
        <taxon>Pantevenvirales</taxon>
        <taxon>Ackermannviridae</taxon>
        <taxon>Kujavirus</taxon>
        <taxon>Kujavirus kuja</taxon>
    </lineage>
</organism>
<dbReference type="Pfam" id="PF13307">
    <property type="entry name" value="Helicase_C_2"/>
    <property type="match status" value="1"/>
</dbReference>
<keyword evidence="5" id="KW-0347">Helicase</keyword>
<keyword evidence="3" id="KW-0067">ATP-binding</keyword>
<keyword evidence="2" id="KW-0378">Hydrolase</keyword>
<dbReference type="InterPro" id="IPR027417">
    <property type="entry name" value="P-loop_NTPase"/>
</dbReference>
<dbReference type="GO" id="GO:0003677">
    <property type="term" value="F:DNA binding"/>
    <property type="evidence" value="ECO:0007669"/>
    <property type="project" value="InterPro"/>
</dbReference>
<evidence type="ECO:0000313" key="5">
    <source>
        <dbReference type="EMBL" id="QGZ16002.1"/>
    </source>
</evidence>
<evidence type="ECO:0000313" key="6">
    <source>
        <dbReference type="Proteomes" id="UP000433471"/>
    </source>
</evidence>
<reference evidence="5 6" key="1">
    <citation type="submission" date="2019-11" db="EMBL/GenBank/DDBJ databases">
        <title>Characterization of a novel member of the family Ackermannviridae.</title>
        <authorList>
            <person name="Maina A.N."/>
            <person name="Mwaura F.B."/>
            <person name="Jumba M."/>
        </authorList>
    </citation>
    <scope>NUCLEOTIDE SEQUENCE [LARGE SCALE GENOMIC DNA]</scope>
</reference>
<dbReference type="PROSITE" id="PS51193">
    <property type="entry name" value="HELICASE_ATP_BIND_2"/>
    <property type="match status" value="1"/>
</dbReference>
<dbReference type="GO" id="GO:0005524">
    <property type="term" value="F:ATP binding"/>
    <property type="evidence" value="ECO:0007669"/>
    <property type="project" value="UniProtKB-KW"/>
</dbReference>
<dbReference type="InterPro" id="IPR006935">
    <property type="entry name" value="Helicase/UvrB_N"/>
</dbReference>
<dbReference type="InterPro" id="IPR006555">
    <property type="entry name" value="ATP-dep_Helicase_C"/>
</dbReference>
<dbReference type="SMART" id="SM00491">
    <property type="entry name" value="HELICc2"/>
    <property type="match status" value="1"/>
</dbReference>
<dbReference type="GO" id="GO:0003678">
    <property type="term" value="F:DNA helicase activity"/>
    <property type="evidence" value="ECO:0007669"/>
    <property type="project" value="TreeGrafter"/>
</dbReference>
<dbReference type="InterPro" id="IPR014013">
    <property type="entry name" value="Helic_SF1/SF2_ATP-bd_DinG/Rad3"/>
</dbReference>
<dbReference type="PANTHER" id="PTHR11472:SF34">
    <property type="entry name" value="REGULATOR OF TELOMERE ELONGATION HELICASE 1"/>
    <property type="match status" value="1"/>
</dbReference>
<dbReference type="SUPFAM" id="SSF52540">
    <property type="entry name" value="P-loop containing nucleoside triphosphate hydrolases"/>
    <property type="match status" value="1"/>
</dbReference>